<dbReference type="InterPro" id="IPR004437">
    <property type="entry name" value="ParB/RepB/Spo0J"/>
</dbReference>
<dbReference type="SUPFAM" id="SSF110849">
    <property type="entry name" value="ParB/Sulfiredoxin"/>
    <property type="match status" value="1"/>
</dbReference>
<dbReference type="GO" id="GO:0045881">
    <property type="term" value="P:positive regulation of sporulation resulting in formation of a cellular spore"/>
    <property type="evidence" value="ECO:0007669"/>
    <property type="project" value="TreeGrafter"/>
</dbReference>
<dbReference type="Proteomes" id="UP000001784">
    <property type="component" value="Chromosome"/>
</dbReference>
<dbReference type="NCBIfam" id="TIGR00180">
    <property type="entry name" value="parB_part"/>
    <property type="match status" value="1"/>
</dbReference>
<dbReference type="EMBL" id="CP000478">
    <property type="protein sequence ID" value="ABK18284.1"/>
    <property type="molecule type" value="Genomic_DNA"/>
</dbReference>
<organism evidence="6 7">
    <name type="scientific">Syntrophobacter fumaroxidans (strain DSM 10017 / MPOB)</name>
    <dbReference type="NCBI Taxonomy" id="335543"/>
    <lineage>
        <taxon>Bacteria</taxon>
        <taxon>Pseudomonadati</taxon>
        <taxon>Thermodesulfobacteriota</taxon>
        <taxon>Syntrophobacteria</taxon>
        <taxon>Syntrophobacterales</taxon>
        <taxon>Syntrophobacteraceae</taxon>
        <taxon>Syntrophobacter</taxon>
    </lineage>
</organism>
<evidence type="ECO:0000256" key="1">
    <source>
        <dbReference type="ARBA" id="ARBA00006295"/>
    </source>
</evidence>
<protein>
    <submittedName>
        <fullName evidence="6">ParB-like partition proteins</fullName>
    </submittedName>
</protein>
<evidence type="ECO:0000256" key="2">
    <source>
        <dbReference type="ARBA" id="ARBA00022829"/>
    </source>
</evidence>
<accession>A0LLI2</accession>
<dbReference type="KEGG" id="sfu:Sfum_2606"/>
<dbReference type="GO" id="GO:0005694">
    <property type="term" value="C:chromosome"/>
    <property type="evidence" value="ECO:0007669"/>
    <property type="project" value="TreeGrafter"/>
</dbReference>
<evidence type="ECO:0000259" key="5">
    <source>
        <dbReference type="SMART" id="SM00470"/>
    </source>
</evidence>
<dbReference type="InterPro" id="IPR041468">
    <property type="entry name" value="HTH_ParB/Spo0J"/>
</dbReference>
<feature type="region of interest" description="Disordered" evidence="4">
    <location>
        <begin position="217"/>
        <end position="236"/>
    </location>
</feature>
<dbReference type="Pfam" id="PF17762">
    <property type="entry name" value="HTH_ParB"/>
    <property type="match status" value="1"/>
</dbReference>
<dbReference type="RefSeq" id="WP_011699451.1">
    <property type="nucleotide sequence ID" value="NC_008554.1"/>
</dbReference>
<dbReference type="InterPro" id="IPR036086">
    <property type="entry name" value="ParB/Sulfiredoxin_sf"/>
</dbReference>
<dbReference type="Gene3D" id="3.90.1530.30">
    <property type="match status" value="1"/>
</dbReference>
<reference evidence="6 7" key="1">
    <citation type="submission" date="2006-10" db="EMBL/GenBank/DDBJ databases">
        <title>Complete sequence of Syntrophobacter fumaroxidans MPOB.</title>
        <authorList>
            <consortium name="US DOE Joint Genome Institute"/>
            <person name="Copeland A."/>
            <person name="Lucas S."/>
            <person name="Lapidus A."/>
            <person name="Barry K."/>
            <person name="Detter J.C."/>
            <person name="Glavina del Rio T."/>
            <person name="Hammon N."/>
            <person name="Israni S."/>
            <person name="Pitluck S."/>
            <person name="Goltsman E.G."/>
            <person name="Martinez M."/>
            <person name="Schmutz J."/>
            <person name="Larimer F."/>
            <person name="Land M."/>
            <person name="Hauser L."/>
            <person name="Kyrpides N."/>
            <person name="Kim E."/>
            <person name="Boone D.R."/>
            <person name="Brockman F."/>
            <person name="Culley D."/>
            <person name="Ferry J."/>
            <person name="Gunsalus R."/>
            <person name="McInerney M.J."/>
            <person name="Morrison M."/>
            <person name="Plugge C."/>
            <person name="Rohlin L."/>
            <person name="Scholten J."/>
            <person name="Sieber J."/>
            <person name="Stams A.J.M."/>
            <person name="Worm P."/>
            <person name="Henstra A.M."/>
            <person name="Richardson P."/>
        </authorList>
    </citation>
    <scope>NUCLEOTIDE SEQUENCE [LARGE SCALE GENOMIC DNA]</scope>
    <source>
        <strain evidence="7">DSM 10017 / MPOB</strain>
    </source>
</reference>
<dbReference type="InParanoid" id="A0LLI2"/>
<dbReference type="InterPro" id="IPR057240">
    <property type="entry name" value="ParB_dimer_C"/>
</dbReference>
<dbReference type="OrthoDB" id="9802051at2"/>
<dbReference type="Pfam" id="PF23552">
    <property type="entry name" value="ParB_C"/>
    <property type="match status" value="1"/>
</dbReference>
<dbReference type="AlphaFoldDB" id="A0LLI2"/>
<dbReference type="GO" id="GO:0007059">
    <property type="term" value="P:chromosome segregation"/>
    <property type="evidence" value="ECO:0007669"/>
    <property type="project" value="UniProtKB-KW"/>
</dbReference>
<dbReference type="InterPro" id="IPR050336">
    <property type="entry name" value="Chromosome_partition/occlusion"/>
</dbReference>
<evidence type="ECO:0000256" key="4">
    <source>
        <dbReference type="SAM" id="MobiDB-lite"/>
    </source>
</evidence>
<dbReference type="FunFam" id="3.90.1530.30:FF:000001">
    <property type="entry name" value="Chromosome partitioning protein ParB"/>
    <property type="match status" value="1"/>
</dbReference>
<name>A0LLI2_SYNFM</name>
<dbReference type="SMART" id="SM00470">
    <property type="entry name" value="ParB"/>
    <property type="match status" value="1"/>
</dbReference>
<keyword evidence="7" id="KW-1185">Reference proteome</keyword>
<dbReference type="FunFam" id="1.10.10.2830:FF:000001">
    <property type="entry name" value="Chromosome partitioning protein ParB"/>
    <property type="match status" value="1"/>
</dbReference>
<dbReference type="PANTHER" id="PTHR33375">
    <property type="entry name" value="CHROMOSOME-PARTITIONING PROTEIN PARB-RELATED"/>
    <property type="match status" value="1"/>
</dbReference>
<dbReference type="HOGENOM" id="CLU_023853_0_0_7"/>
<dbReference type="CDD" id="cd16393">
    <property type="entry name" value="SPO0J_N"/>
    <property type="match status" value="1"/>
</dbReference>
<dbReference type="InterPro" id="IPR003115">
    <property type="entry name" value="ParB_N"/>
</dbReference>
<sequence>MAEKKRGLGRGLNELLSPANWLKGTDIQLFYCPIDRLQPNPYQPRQNIRDGELDELVESVRSKGILQPILVTRTADRDRYQIIAGERRWRAAGLAGLGEVPVLLREATSSEALEFALIENIQRKDLNCIEEALAIRKLQEEFHLTQQDIADRVGRDRSTVANLLRILQLPGDIQEKVLNDAITMGHARALLSLPDAEAQRRLCGLIISRGLSVRETEQLAARGQAPPPPKEAEDPGLAGLSRALQDRLGVKVRLKRKGERGSITLSFRSEQEFQALLDRLGLNSQ</sequence>
<gene>
    <name evidence="6" type="ordered locus">Sfum_2606</name>
</gene>
<dbReference type="Pfam" id="PF02195">
    <property type="entry name" value="ParB_N"/>
    <property type="match status" value="1"/>
</dbReference>
<keyword evidence="2" id="KW-0159">Chromosome partition</keyword>
<dbReference type="SUPFAM" id="SSF109709">
    <property type="entry name" value="KorB DNA-binding domain-like"/>
    <property type="match status" value="1"/>
</dbReference>
<keyword evidence="3" id="KW-0238">DNA-binding</keyword>
<dbReference type="Gene3D" id="1.10.10.2830">
    <property type="match status" value="1"/>
</dbReference>
<evidence type="ECO:0000313" key="6">
    <source>
        <dbReference type="EMBL" id="ABK18284.1"/>
    </source>
</evidence>
<proteinExistence type="inferred from homology"/>
<dbReference type="eggNOG" id="COG1475">
    <property type="taxonomic scope" value="Bacteria"/>
</dbReference>
<dbReference type="PANTHER" id="PTHR33375:SF1">
    <property type="entry name" value="CHROMOSOME-PARTITIONING PROTEIN PARB-RELATED"/>
    <property type="match status" value="1"/>
</dbReference>
<evidence type="ECO:0000313" key="7">
    <source>
        <dbReference type="Proteomes" id="UP000001784"/>
    </source>
</evidence>
<dbReference type="GO" id="GO:0003677">
    <property type="term" value="F:DNA binding"/>
    <property type="evidence" value="ECO:0007669"/>
    <property type="project" value="UniProtKB-KW"/>
</dbReference>
<feature type="domain" description="ParB-like N-terminal" evidence="5">
    <location>
        <begin position="30"/>
        <end position="121"/>
    </location>
</feature>
<dbReference type="STRING" id="335543.Sfum_2606"/>
<comment type="similarity">
    <text evidence="1">Belongs to the ParB family.</text>
</comment>
<evidence type="ECO:0000256" key="3">
    <source>
        <dbReference type="ARBA" id="ARBA00023125"/>
    </source>
</evidence>